<dbReference type="SUPFAM" id="SSF52833">
    <property type="entry name" value="Thioredoxin-like"/>
    <property type="match status" value="1"/>
</dbReference>
<dbReference type="eggNOG" id="COG0526">
    <property type="taxonomic scope" value="Bacteria"/>
</dbReference>
<dbReference type="Gene3D" id="3.40.30.10">
    <property type="entry name" value="Glutaredoxin"/>
    <property type="match status" value="1"/>
</dbReference>
<name>G2KW56_FRUST</name>
<dbReference type="GO" id="GO:0004791">
    <property type="term" value="F:thioredoxin-disulfide reductase (NADPH) activity"/>
    <property type="evidence" value="ECO:0007669"/>
    <property type="project" value="UniProtKB-EC"/>
</dbReference>
<evidence type="ECO:0000313" key="3">
    <source>
        <dbReference type="Proteomes" id="UP000001285"/>
    </source>
</evidence>
<gene>
    <name evidence="2" type="primary">ytpP</name>
    <name evidence="2" type="ordered locus">LSA_06080</name>
</gene>
<proteinExistence type="predicted"/>
<dbReference type="RefSeq" id="WP_014081890.1">
    <property type="nucleotide sequence ID" value="NC_015978.1"/>
</dbReference>
<dbReference type="STRING" id="714313.LSA_06080"/>
<evidence type="ECO:0000313" key="2">
    <source>
        <dbReference type="EMBL" id="AEN99032.1"/>
    </source>
</evidence>
<dbReference type="PANTHER" id="PTHR10438:SF468">
    <property type="entry name" value="THIOREDOXIN-1-RELATED"/>
    <property type="match status" value="1"/>
</dbReference>
<dbReference type="PANTHER" id="PTHR10438">
    <property type="entry name" value="THIOREDOXIN"/>
    <property type="match status" value="1"/>
</dbReference>
<dbReference type="InterPro" id="IPR050620">
    <property type="entry name" value="Thioredoxin_H-type-like"/>
</dbReference>
<dbReference type="EMBL" id="CP002461">
    <property type="protein sequence ID" value="AEN99032.1"/>
    <property type="molecule type" value="Genomic_DNA"/>
</dbReference>
<dbReference type="InterPro" id="IPR013766">
    <property type="entry name" value="Thioredoxin_domain"/>
</dbReference>
<dbReference type="PROSITE" id="PS51352">
    <property type="entry name" value="THIOREDOXIN_2"/>
    <property type="match status" value="1"/>
</dbReference>
<organism evidence="2 3">
    <name type="scientific">Fructilactobacillus sanfranciscensis (strain TMW 1.1304)</name>
    <name type="common">Lactobacillus sanfranciscensis</name>
    <dbReference type="NCBI Taxonomy" id="714313"/>
    <lineage>
        <taxon>Bacteria</taxon>
        <taxon>Bacillati</taxon>
        <taxon>Bacillota</taxon>
        <taxon>Bacilli</taxon>
        <taxon>Lactobacillales</taxon>
        <taxon>Lactobacillaceae</taxon>
        <taxon>Fructilactobacillus</taxon>
    </lineage>
</organism>
<dbReference type="EC" id="1.8.1.9" evidence="2"/>
<dbReference type="Proteomes" id="UP000001285">
    <property type="component" value="Chromosome"/>
</dbReference>
<dbReference type="KEGG" id="lsn:LSA_06080"/>
<dbReference type="AlphaFoldDB" id="G2KW56"/>
<sequence>MKLERRDVTMEELAVINEKELKNKLAKGRYILFFTADWCPDCNFIKPAMPEIIKEFPEFTFIKVDRDDNIDLCKDLDVFGIPSFVAFSNGKEIGRLVNKDRKSKEEVENFIKSLPTE</sequence>
<dbReference type="HOGENOM" id="CLU_090389_14_3_9"/>
<dbReference type="GeneID" id="93160497"/>
<feature type="domain" description="Thioredoxin" evidence="1">
    <location>
        <begin position="1"/>
        <end position="116"/>
    </location>
</feature>
<protein>
    <submittedName>
        <fullName evidence="2">Thioredoxin-like protein ytpP</fullName>
        <ecNumber evidence="2">1.8.1.9</ecNumber>
    </submittedName>
</protein>
<reference evidence="2 3" key="1">
    <citation type="journal article" date="2011" name="Microb. Cell Fact.">
        <title>Genomic analysis reveals Lactobacillus sanfranciscensis as stable element in traditional sourdoughs.</title>
        <authorList>
            <person name="Vogel R.F."/>
            <person name="Pavlovic M."/>
            <person name="Ehrmann M.A."/>
            <person name="Wiezer A."/>
            <person name="Liesegang H."/>
            <person name="Offschanka S."/>
            <person name="Voget S."/>
            <person name="Angelov A."/>
            <person name="Bocker G."/>
            <person name="Liebl W."/>
        </authorList>
    </citation>
    <scope>NUCLEOTIDE SEQUENCE [LARGE SCALE GENOMIC DNA]</scope>
    <source>
        <strain evidence="2 3">TMW 1.1304</strain>
    </source>
</reference>
<dbReference type="Pfam" id="PF00085">
    <property type="entry name" value="Thioredoxin"/>
    <property type="match status" value="1"/>
</dbReference>
<evidence type="ECO:0000259" key="1">
    <source>
        <dbReference type="PROSITE" id="PS51352"/>
    </source>
</evidence>
<keyword evidence="2" id="KW-0560">Oxidoreductase</keyword>
<dbReference type="CDD" id="cd02947">
    <property type="entry name" value="TRX_family"/>
    <property type="match status" value="1"/>
</dbReference>
<accession>G2KW56</accession>
<dbReference type="InterPro" id="IPR036249">
    <property type="entry name" value="Thioredoxin-like_sf"/>
</dbReference>
<keyword evidence="3" id="KW-1185">Reference proteome</keyword>